<dbReference type="InterPro" id="IPR053159">
    <property type="entry name" value="Hybrid_Histidine_Kinase"/>
</dbReference>
<keyword evidence="5" id="KW-0418">Kinase</keyword>
<dbReference type="GO" id="GO:0003677">
    <property type="term" value="F:DNA binding"/>
    <property type="evidence" value="ECO:0007669"/>
    <property type="project" value="InterPro"/>
</dbReference>
<dbReference type="OrthoDB" id="9801841at2"/>
<dbReference type="PRINTS" id="PR00038">
    <property type="entry name" value="HTHLUXR"/>
</dbReference>
<dbReference type="GO" id="GO:0045892">
    <property type="term" value="P:negative regulation of DNA-templated transcription"/>
    <property type="evidence" value="ECO:0007669"/>
    <property type="project" value="UniProtKB-ARBA"/>
</dbReference>
<sequence>MQGTRLTLRDAIQEQGAMSAERFLPLARGVAAGVENLHRMHKLHLDLRPERIEILQNGTEAALIDTGYEASGSPDGYARPAYNGSFHASLPYCSPENTGRMQRKIDERSDLYSLGVIFYEMLTGRLPFLADTDHPLEWIYMHLAQSPAPITGADLQLPDGLEAIVMKLLDKNPDRRYQNAGLLIADLDKIGRSDDTFFTMPGFYGREAEMAVLTEAFYSACLGSAEVVYVSGEAGIGKSSLLDEMFRKQPQTRDFYYITGKFEQIPKQSPYPPIIQAFRGLVRHLLGERKQRSEVWKHKLRTALGANAGLITAMIPEADLLLDVTSSESESELSNHESGTRFVYAFRKFAQALASKDHPIVLFIDDLQWADASSLELIRALLSDPESQYFLFVCAYRPSETDRSKLPGYESDGSVAVQAAIRHIPLSPLGPEQINRIVMETLGSPADVAMPLTELLYSQSGGNPFHFKQILLRLQDDRCLLYNREKQSWQWSLGEIIERLPGYAIHELIEHRLSRLSSAALKLLQAAACAGSVFDPRLVAPVANLTSEDAKSEWSAMEAEGMLVQGEHGKLRFAHDSIQKLIYGKLDERTKQNIHLLIGRSLIAANSEGSGAEGSLFDGINHLNLGSVQMTDKRELRLLAVKNCDAGNRALETSAYDVALEYFSKGVELLSAEDWNEEFELCFELHARKAECEFLCGNHQQYERDIQLVLDRARNPVERSRAQMIRIMQLINQGKYVEGTALGLQSLNELQIRVSYNPGKLTLLMEGIRIEALLRGRFDRLAQMEEMSDKVRIAAMNLIFAIIPSTFFTNKDIFFLLMCRAIQLSLRYGNTPVSAAVYSAYGMLLGSGMGKFGKGYTIGKVGVELSERYNVPSVTSKTYTVFGGVLCQFAGNAREGDAYLAKALRCGLDSGDYVFVSYAMGAHVNSLYTRASLSELARTIADYMAVLDTTKDEFVRQNFYLYQQVILALQGRTAAPDSFSSPDFDEEAFLERIRREETSATTLFQYGTYKTQLYYLLGNCEESARWARHAEAYEDYATHLPHLPECQFYEALALAEIHARSRRSSLTRKRLVRALRRFKRWTRWSSDNFRSKQLLLDAEYARAEEKFALAEEIYDKAIREAREQDDFRIIGLAGELAAVHYDRCGKRTTALYYWQVAVDGYGQWELPLKLRQAEERLQALRRQEQAAAPAAEYEADPTGLPVDVANVVAATSEPGESYTLDGADLTAIVKASQTMANRIDMDAVLAEILSTILKHAGASKGALITGGQEALYIQAYSDSETDAEGMGKVPSLPLEVLDSSLVPEGLIRYVARTRENVRYSADEESWLIHNPYIGNRRPQSVLCAPVVVHGIMLGVLYLENRLAGGLFAADRLAVLLAMASQGLMLCVLQSSPSPVYAESEAEDDFPAPGLMDEPLTERELEVLALLAAGLSNKEIADRLIIAVGTVKVHVKNIFAKLKVNRRIKAIEQAKELKLLR</sequence>
<evidence type="ECO:0000259" key="3">
    <source>
        <dbReference type="PROSITE" id="PS50011"/>
    </source>
</evidence>
<dbReference type="InterPro" id="IPR003018">
    <property type="entry name" value="GAF"/>
</dbReference>
<dbReference type="InterPro" id="IPR041664">
    <property type="entry name" value="AAA_16"/>
</dbReference>
<dbReference type="GO" id="GO:0005524">
    <property type="term" value="F:ATP binding"/>
    <property type="evidence" value="ECO:0007669"/>
    <property type="project" value="InterPro"/>
</dbReference>
<dbReference type="Pfam" id="PF00196">
    <property type="entry name" value="GerE"/>
    <property type="match status" value="1"/>
</dbReference>
<evidence type="ECO:0000259" key="4">
    <source>
        <dbReference type="PROSITE" id="PS50043"/>
    </source>
</evidence>
<dbReference type="Gene3D" id="3.30.450.40">
    <property type="match status" value="1"/>
</dbReference>
<dbReference type="Gene3D" id="1.10.510.10">
    <property type="entry name" value="Transferase(Phosphotransferase) domain 1"/>
    <property type="match status" value="1"/>
</dbReference>
<dbReference type="PANTHER" id="PTHR43642:SF1">
    <property type="entry name" value="HYBRID SIGNAL TRANSDUCTION HISTIDINE KINASE G"/>
    <property type="match status" value="1"/>
</dbReference>
<dbReference type="Gene3D" id="1.10.10.10">
    <property type="entry name" value="Winged helix-like DNA-binding domain superfamily/Winged helix DNA-binding domain"/>
    <property type="match status" value="1"/>
</dbReference>
<dbReference type="PANTHER" id="PTHR43642">
    <property type="entry name" value="HYBRID SIGNAL TRANSDUCTION HISTIDINE KINASE G"/>
    <property type="match status" value="1"/>
</dbReference>
<dbReference type="SMART" id="SM00220">
    <property type="entry name" value="S_TKc"/>
    <property type="match status" value="1"/>
</dbReference>
<name>A0A3D9JPM6_9BACL</name>
<dbReference type="PROSITE" id="PS50043">
    <property type="entry name" value="HTH_LUXR_2"/>
    <property type="match status" value="1"/>
</dbReference>
<dbReference type="SUPFAM" id="SSF56112">
    <property type="entry name" value="Protein kinase-like (PK-like)"/>
    <property type="match status" value="1"/>
</dbReference>
<accession>A0A3D9JPM6</accession>
<keyword evidence="5" id="KW-0808">Transferase</keyword>
<evidence type="ECO:0000313" key="5">
    <source>
        <dbReference type="EMBL" id="RED75749.1"/>
    </source>
</evidence>
<dbReference type="Pfam" id="PF13191">
    <property type="entry name" value="AAA_16"/>
    <property type="match status" value="1"/>
</dbReference>
<dbReference type="SUPFAM" id="SSF55781">
    <property type="entry name" value="GAF domain-like"/>
    <property type="match status" value="1"/>
</dbReference>
<dbReference type="PROSITE" id="PS50011">
    <property type="entry name" value="PROTEIN_KINASE_DOM"/>
    <property type="match status" value="1"/>
</dbReference>
<dbReference type="InterPro" id="IPR027417">
    <property type="entry name" value="P-loop_NTPase"/>
</dbReference>
<protein>
    <submittedName>
        <fullName evidence="5">Serine/threonine protein kinase and signal transduction histidine kinase with GAF sensor</fullName>
    </submittedName>
</protein>
<proteinExistence type="predicted"/>
<feature type="domain" description="Protein kinase" evidence="3">
    <location>
        <begin position="1"/>
        <end position="198"/>
    </location>
</feature>
<dbReference type="Pfam" id="PF01590">
    <property type="entry name" value="GAF"/>
    <property type="match status" value="1"/>
</dbReference>
<keyword evidence="5" id="KW-0723">Serine/threonine-protein kinase</keyword>
<dbReference type="InterPro" id="IPR011009">
    <property type="entry name" value="Kinase-like_dom_sf"/>
</dbReference>
<reference evidence="5 6" key="1">
    <citation type="submission" date="2018-07" db="EMBL/GenBank/DDBJ databases">
        <title>Genomic Encyclopedia of Type Strains, Phase III (KMG-III): the genomes of soil and plant-associated and newly described type strains.</title>
        <authorList>
            <person name="Whitman W."/>
        </authorList>
    </citation>
    <scope>NUCLEOTIDE SEQUENCE [LARGE SCALE GENOMIC DNA]</scope>
    <source>
        <strain evidence="5 6">CECT 7287</strain>
    </source>
</reference>
<keyword evidence="6" id="KW-1185">Reference proteome</keyword>
<dbReference type="InterPro" id="IPR000719">
    <property type="entry name" value="Prot_kinase_dom"/>
</dbReference>
<dbReference type="EMBL" id="QRDZ01000014">
    <property type="protein sequence ID" value="RED75749.1"/>
    <property type="molecule type" value="Genomic_DNA"/>
</dbReference>
<dbReference type="GO" id="GO:0004674">
    <property type="term" value="F:protein serine/threonine kinase activity"/>
    <property type="evidence" value="ECO:0007669"/>
    <property type="project" value="UniProtKB-KW"/>
</dbReference>
<dbReference type="SUPFAM" id="SSF52540">
    <property type="entry name" value="P-loop containing nucleoside triphosphate hydrolases"/>
    <property type="match status" value="1"/>
</dbReference>
<dbReference type="InterPro" id="IPR000792">
    <property type="entry name" value="Tscrpt_reg_LuxR_C"/>
</dbReference>
<dbReference type="SUPFAM" id="SSF46894">
    <property type="entry name" value="C-terminal effector domain of the bipartite response regulators"/>
    <property type="match status" value="1"/>
</dbReference>
<dbReference type="InterPro" id="IPR016032">
    <property type="entry name" value="Sig_transdc_resp-reg_C-effctor"/>
</dbReference>
<comment type="caution">
    <text evidence="5">The sequence shown here is derived from an EMBL/GenBank/DDBJ whole genome shotgun (WGS) entry which is preliminary data.</text>
</comment>
<dbReference type="Pfam" id="PF00069">
    <property type="entry name" value="Pkinase"/>
    <property type="match status" value="1"/>
</dbReference>
<evidence type="ECO:0000313" key="6">
    <source>
        <dbReference type="Proteomes" id="UP000256977"/>
    </source>
</evidence>
<dbReference type="RefSeq" id="WP_116062062.1">
    <property type="nucleotide sequence ID" value="NZ_QRDZ01000014.1"/>
</dbReference>
<evidence type="ECO:0000256" key="2">
    <source>
        <dbReference type="ARBA" id="ARBA00023163"/>
    </source>
</evidence>
<keyword evidence="1" id="KW-0805">Transcription regulation</keyword>
<dbReference type="SMART" id="SM00421">
    <property type="entry name" value="HTH_LUXR"/>
    <property type="match status" value="1"/>
</dbReference>
<dbReference type="InterPro" id="IPR036388">
    <property type="entry name" value="WH-like_DNA-bd_sf"/>
</dbReference>
<dbReference type="CDD" id="cd06170">
    <property type="entry name" value="LuxR_C_like"/>
    <property type="match status" value="1"/>
</dbReference>
<keyword evidence="2" id="KW-0804">Transcription</keyword>
<dbReference type="Gene3D" id="3.40.50.300">
    <property type="entry name" value="P-loop containing nucleotide triphosphate hydrolases"/>
    <property type="match status" value="1"/>
</dbReference>
<dbReference type="PROSITE" id="PS00622">
    <property type="entry name" value="HTH_LUXR_1"/>
    <property type="match status" value="1"/>
</dbReference>
<gene>
    <name evidence="5" type="ORF">DFP98_114110</name>
</gene>
<evidence type="ECO:0000256" key="1">
    <source>
        <dbReference type="ARBA" id="ARBA00023015"/>
    </source>
</evidence>
<dbReference type="Proteomes" id="UP000256977">
    <property type="component" value="Unassembled WGS sequence"/>
</dbReference>
<organism evidence="5 6">
    <name type="scientific">Cohnella phaseoli</name>
    <dbReference type="NCBI Taxonomy" id="456490"/>
    <lineage>
        <taxon>Bacteria</taxon>
        <taxon>Bacillati</taxon>
        <taxon>Bacillota</taxon>
        <taxon>Bacilli</taxon>
        <taxon>Bacillales</taxon>
        <taxon>Paenibacillaceae</taxon>
        <taxon>Cohnella</taxon>
    </lineage>
</organism>
<dbReference type="InterPro" id="IPR029016">
    <property type="entry name" value="GAF-like_dom_sf"/>
</dbReference>
<feature type="domain" description="HTH luxR-type" evidence="4">
    <location>
        <begin position="1408"/>
        <end position="1473"/>
    </location>
</feature>